<gene>
    <name evidence="6" type="ORF">Esi_0121_0030</name>
</gene>
<feature type="compositionally biased region" description="Polar residues" evidence="3">
    <location>
        <begin position="563"/>
        <end position="577"/>
    </location>
</feature>
<dbReference type="InterPro" id="IPR052091">
    <property type="entry name" value="Beta-ala_Activ/Resist"/>
</dbReference>
<dbReference type="PANTHER" id="PTHR44394:SF1">
    <property type="entry name" value="BETA-ALANINE-ACTIVATING ENZYME"/>
    <property type="match status" value="1"/>
</dbReference>
<dbReference type="PROSITE" id="PS00455">
    <property type="entry name" value="AMP_BINDING"/>
    <property type="match status" value="1"/>
</dbReference>
<keyword evidence="2" id="KW-0597">Phosphoprotein</keyword>
<dbReference type="SUPFAM" id="SSF55729">
    <property type="entry name" value="Acyl-CoA N-acyltransferases (Nat)"/>
    <property type="match status" value="1"/>
</dbReference>
<dbReference type="InterPro" id="IPR000873">
    <property type="entry name" value="AMP-dep_synth/lig_dom"/>
</dbReference>
<sequence length="1368" mass="146900">MVRVVLVTDEESAVVAMKASCQNISILDIRRLEATAADDGPVLCDSEDDVSTSFDNFEKPAASNGDAYLYYTSGSSGEPKGVSSGHGPMVNRLRWMRERWPFAEDEVCCQRVEHVFIDFVAEVFGPLSCGIPIIVVPSAVRKNPVLLKSFIINHGVTRITLVPTLARRVAEAALMVPSNFGMASERSISAKMNDENHGSTTTGGLAFFKNVRLWILSGEALPWAVARSLARLSMPNSTLLNLYGSTEVAADITFFSLSCQSDALATSDGKQGAEERVRNPPSVPIGRPISNCGVELLEVAQHHKRRDEIPTRDESPPQSLLRIGPEEQGRVGMLYVSGAGLARGYWGRPTATRECFPSYTWDSASSCYELCSSDPTEALPLHVNTPTLQPHGDGDARGDGEDIKSGCQHGQKVRFFCTGDLASFERSQKGGGWSLVCRGRLDQQIKINGRRFDLSEVEACLIQSGGVTLGTAVALTEQHGGGGKEGSDSGVGDVVGVVVSPETVDTDLVLAECRRCLPSFAVPQIVVAVSTMPTLLGSGKVDRREVRRMVSKHWHHHRGIASSDGSDQVVSGTRQGSTSVRDISVEKGMSLINEAVVRTIQSYDRLDMLAERNQIGDDSNLFVEVGLSSVQAVRLVHELRRIFSCNVGLMDLYSHPSARALAQWLALTVGAEAEDDKTQQCGDVVAGEERLQTFGVAGCARVKGGSIGTSNDKEGGDERGALDSASDTGATFTIRPITETVLMETRALVSSVFLNNEPLLSSRFARYRATLGPVGAAVVRQCHKQLVGRSIDSLRRGGGRVLVATDNTSGQVLGFTIGTELTESAQGSGFLASSVAEAGNPWGETGAGRSGPTSFRRRTGTTPWQKSTEFLLGLPLQPMLRPVSALVMELLSIYQYERGWAYAPGDVMYISETGCRPGQREMGKGTSQHRVERVAGGKTSNTGNGGVQTALMAEMLERQLLRDASAGGFLRAVTICTNAVTAHVARELGFREVARISPVQTYHPLDDQTSEGSPWRCLSRRKAPALFSAGEHSATAHGRERSTQPGPFARVAEEHADVILFEKVLAPGVPPGMLLGCRRQQAGIIAKHSAASLTAHSDTATDDGSDTPRIHAVAFAAGERWQLVQAGRGTGQHYSEMLALLARSLPGLASSGRATRYMIEDEEKGQAAFLLLTAPATACGSGTPEEATAVVASSTKTALEEPGQVDAPDGAARADEDPAWTVAACMSWRRYTNPRGGDNLQEPVERGAGDVVSIERRIENEEPPAKSVMPAPSRELLVLAVESRWRYRGLGAALVARVLAEAREVGDSHVRVRALSESVGFYERHGFRAVDDEGCFRAGKDLEGSVRGSDGECLLVHDLGQVLHRYSR</sequence>
<feature type="compositionally biased region" description="Basic and acidic residues" evidence="3">
    <location>
        <begin position="306"/>
        <end position="315"/>
    </location>
</feature>
<dbReference type="EMBL" id="FN647885">
    <property type="protein sequence ID" value="CBN78445.1"/>
    <property type="molecule type" value="Genomic_DNA"/>
</dbReference>
<dbReference type="eggNOG" id="KOG1178">
    <property type="taxonomic scope" value="Eukaryota"/>
</dbReference>
<dbReference type="InterPro" id="IPR020806">
    <property type="entry name" value="PKS_PP-bd"/>
</dbReference>
<reference evidence="6 7" key="1">
    <citation type="journal article" date="2010" name="Nature">
        <title>The Ectocarpus genome and the independent evolution of multicellularity in brown algae.</title>
        <authorList>
            <person name="Cock J.M."/>
            <person name="Sterck L."/>
            <person name="Rouze P."/>
            <person name="Scornet D."/>
            <person name="Allen A.E."/>
            <person name="Amoutzias G."/>
            <person name="Anthouard V."/>
            <person name="Artiguenave F."/>
            <person name="Aury J.M."/>
            <person name="Badger J.H."/>
            <person name="Beszteri B."/>
            <person name="Billiau K."/>
            <person name="Bonnet E."/>
            <person name="Bothwell J.H."/>
            <person name="Bowler C."/>
            <person name="Boyen C."/>
            <person name="Brownlee C."/>
            <person name="Carrano C.J."/>
            <person name="Charrier B."/>
            <person name="Cho G.Y."/>
            <person name="Coelho S.M."/>
            <person name="Collen J."/>
            <person name="Corre E."/>
            <person name="Da Silva C."/>
            <person name="Delage L."/>
            <person name="Delaroque N."/>
            <person name="Dittami S.M."/>
            <person name="Doulbeau S."/>
            <person name="Elias M."/>
            <person name="Farnham G."/>
            <person name="Gachon C.M."/>
            <person name="Gschloessl B."/>
            <person name="Heesch S."/>
            <person name="Jabbari K."/>
            <person name="Jubin C."/>
            <person name="Kawai H."/>
            <person name="Kimura K."/>
            <person name="Kloareg B."/>
            <person name="Kupper F.C."/>
            <person name="Lang D."/>
            <person name="Le Bail A."/>
            <person name="Leblanc C."/>
            <person name="Lerouge P."/>
            <person name="Lohr M."/>
            <person name="Lopez P.J."/>
            <person name="Martens C."/>
            <person name="Maumus F."/>
            <person name="Michel G."/>
            <person name="Miranda-Saavedra D."/>
            <person name="Morales J."/>
            <person name="Moreau H."/>
            <person name="Motomura T."/>
            <person name="Nagasato C."/>
            <person name="Napoli C.A."/>
            <person name="Nelson D.R."/>
            <person name="Nyvall-Collen P."/>
            <person name="Peters A.F."/>
            <person name="Pommier C."/>
            <person name="Potin P."/>
            <person name="Poulain J."/>
            <person name="Quesneville H."/>
            <person name="Read B."/>
            <person name="Rensing S.A."/>
            <person name="Ritter A."/>
            <person name="Rousvoal S."/>
            <person name="Samanta M."/>
            <person name="Samson G."/>
            <person name="Schroeder D.C."/>
            <person name="Segurens B."/>
            <person name="Strittmatter M."/>
            <person name="Tonon T."/>
            <person name="Tregear J.W."/>
            <person name="Valentin K."/>
            <person name="von Dassow P."/>
            <person name="Yamagishi T."/>
            <person name="Van de Peer Y."/>
            <person name="Wincker P."/>
        </authorList>
    </citation>
    <scope>NUCLEOTIDE SEQUENCE [LARGE SCALE GENOMIC DNA]</scope>
    <source>
        <strain evidence="7">Ec32 / CCAP1310/4</strain>
    </source>
</reference>
<dbReference type="InterPro" id="IPR006162">
    <property type="entry name" value="Ppantetheine_attach_site"/>
</dbReference>
<evidence type="ECO:0000256" key="1">
    <source>
        <dbReference type="ARBA" id="ARBA00022450"/>
    </source>
</evidence>
<dbReference type="OrthoDB" id="408177at2759"/>
<feature type="region of interest" description="Disordered" evidence="3">
    <location>
        <begin position="843"/>
        <end position="862"/>
    </location>
</feature>
<feature type="region of interest" description="Disordered" evidence="3">
    <location>
        <begin position="303"/>
        <end position="322"/>
    </location>
</feature>
<dbReference type="InterPro" id="IPR016181">
    <property type="entry name" value="Acyl_CoA_acyltransferase"/>
</dbReference>
<dbReference type="SUPFAM" id="SSF47336">
    <property type="entry name" value="ACP-like"/>
    <property type="match status" value="1"/>
</dbReference>
<dbReference type="STRING" id="2880.D8LDN8"/>
<dbReference type="InterPro" id="IPR045851">
    <property type="entry name" value="AMP-bd_C_sf"/>
</dbReference>
<dbReference type="PROSITE" id="PS00012">
    <property type="entry name" value="PHOSPHOPANTETHEINE"/>
    <property type="match status" value="1"/>
</dbReference>
<accession>D8LDN8</accession>
<dbReference type="InParanoid" id="D8LDN8"/>
<dbReference type="PROSITE" id="PS51186">
    <property type="entry name" value="GNAT"/>
    <property type="match status" value="1"/>
</dbReference>
<dbReference type="Gene3D" id="3.40.50.12780">
    <property type="entry name" value="N-terminal domain of ligase-like"/>
    <property type="match status" value="1"/>
</dbReference>
<evidence type="ECO:0000259" key="4">
    <source>
        <dbReference type="PROSITE" id="PS50075"/>
    </source>
</evidence>
<dbReference type="GO" id="GO:0016747">
    <property type="term" value="F:acyltransferase activity, transferring groups other than amino-acyl groups"/>
    <property type="evidence" value="ECO:0007669"/>
    <property type="project" value="InterPro"/>
</dbReference>
<dbReference type="GO" id="GO:0043041">
    <property type="term" value="P:amino acid activation for nonribosomal peptide biosynthetic process"/>
    <property type="evidence" value="ECO:0007669"/>
    <property type="project" value="TreeGrafter"/>
</dbReference>
<dbReference type="Gene3D" id="3.40.630.30">
    <property type="match status" value="1"/>
</dbReference>
<dbReference type="InterPro" id="IPR000182">
    <property type="entry name" value="GNAT_dom"/>
</dbReference>
<dbReference type="SUPFAM" id="SSF56801">
    <property type="entry name" value="Acetyl-CoA synthetase-like"/>
    <property type="match status" value="1"/>
</dbReference>
<feature type="domain" description="N-acetyltransferase" evidence="5">
    <location>
        <begin position="1212"/>
        <end position="1343"/>
    </location>
</feature>
<feature type="domain" description="Carrier" evidence="4">
    <location>
        <begin position="590"/>
        <end position="669"/>
    </location>
</feature>
<dbReference type="InterPro" id="IPR042099">
    <property type="entry name" value="ANL_N_sf"/>
</dbReference>
<organism evidence="6 7">
    <name type="scientific">Ectocarpus siliculosus</name>
    <name type="common">Brown alga</name>
    <name type="synonym">Conferva siliculosa</name>
    <dbReference type="NCBI Taxonomy" id="2880"/>
    <lineage>
        <taxon>Eukaryota</taxon>
        <taxon>Sar</taxon>
        <taxon>Stramenopiles</taxon>
        <taxon>Ochrophyta</taxon>
        <taxon>PX clade</taxon>
        <taxon>Phaeophyceae</taxon>
        <taxon>Ectocarpales</taxon>
        <taxon>Ectocarpaceae</taxon>
        <taxon>Ectocarpus</taxon>
    </lineage>
</organism>
<dbReference type="InterPro" id="IPR020845">
    <property type="entry name" value="AMP-binding_CS"/>
</dbReference>
<dbReference type="Gene3D" id="1.10.1200.10">
    <property type="entry name" value="ACP-like"/>
    <property type="match status" value="1"/>
</dbReference>
<evidence type="ECO:0000256" key="3">
    <source>
        <dbReference type="SAM" id="MobiDB-lite"/>
    </source>
</evidence>
<dbReference type="Gene3D" id="3.30.300.30">
    <property type="match status" value="1"/>
</dbReference>
<proteinExistence type="predicted"/>
<name>D8LDN8_ECTSI</name>
<protein>
    <submittedName>
        <fullName evidence="6">Amino acid adenylation domain protein</fullName>
    </submittedName>
</protein>
<keyword evidence="7" id="KW-1185">Reference proteome</keyword>
<dbReference type="InterPro" id="IPR036736">
    <property type="entry name" value="ACP-like_sf"/>
</dbReference>
<dbReference type="Pfam" id="PF00550">
    <property type="entry name" value="PP-binding"/>
    <property type="match status" value="1"/>
</dbReference>
<keyword evidence="1" id="KW-0596">Phosphopantetheine</keyword>
<dbReference type="InterPro" id="IPR009081">
    <property type="entry name" value="PP-bd_ACP"/>
</dbReference>
<feature type="region of interest" description="Disordered" evidence="3">
    <location>
        <begin position="557"/>
        <end position="577"/>
    </location>
</feature>
<dbReference type="GO" id="GO:0031177">
    <property type="term" value="F:phosphopantetheine binding"/>
    <property type="evidence" value="ECO:0007669"/>
    <property type="project" value="InterPro"/>
</dbReference>
<dbReference type="SMART" id="SM00823">
    <property type="entry name" value="PKS_PP"/>
    <property type="match status" value="1"/>
</dbReference>
<dbReference type="Pfam" id="PF00501">
    <property type="entry name" value="AMP-binding"/>
    <property type="match status" value="1"/>
</dbReference>
<dbReference type="PROSITE" id="PS50075">
    <property type="entry name" value="CARRIER"/>
    <property type="match status" value="1"/>
</dbReference>
<evidence type="ECO:0000256" key="2">
    <source>
        <dbReference type="ARBA" id="ARBA00022553"/>
    </source>
</evidence>
<evidence type="ECO:0000313" key="6">
    <source>
        <dbReference type="EMBL" id="CBN78445.1"/>
    </source>
</evidence>
<dbReference type="PANTHER" id="PTHR44394">
    <property type="entry name" value="BETA-ALANINE-ACTIVATING ENZYME"/>
    <property type="match status" value="1"/>
</dbReference>
<dbReference type="Pfam" id="PF13673">
    <property type="entry name" value="Acetyltransf_10"/>
    <property type="match status" value="1"/>
</dbReference>
<evidence type="ECO:0000259" key="5">
    <source>
        <dbReference type="PROSITE" id="PS51186"/>
    </source>
</evidence>
<dbReference type="Proteomes" id="UP000002630">
    <property type="component" value="Linkage Group LG33"/>
</dbReference>
<dbReference type="EMBL" id="FN649758">
    <property type="protein sequence ID" value="CBN78445.1"/>
    <property type="molecule type" value="Genomic_DNA"/>
</dbReference>
<evidence type="ECO:0000313" key="7">
    <source>
        <dbReference type="Proteomes" id="UP000002630"/>
    </source>
</evidence>